<reference evidence="2" key="2">
    <citation type="journal article" date="2018" name="Mol. Plant Microbe Interact.">
        <title>Genome sequence resources for the wheat stripe rust pathogen (Puccinia striiformis f. sp. tritici) and the barley stripe rust pathogen (Puccinia striiformis f. sp. hordei).</title>
        <authorList>
            <person name="Xia C."/>
            <person name="Wang M."/>
            <person name="Yin C."/>
            <person name="Cornejo O.E."/>
            <person name="Hulbert S.H."/>
            <person name="Chen X."/>
        </authorList>
    </citation>
    <scope>NUCLEOTIDE SEQUENCE [LARGE SCALE GENOMIC DNA]</scope>
    <source>
        <strain evidence="2">93-210</strain>
    </source>
</reference>
<proteinExistence type="predicted"/>
<reference evidence="2" key="1">
    <citation type="journal article" date="2018" name="BMC Genomics">
        <title>Genomic insights into host adaptation between the wheat stripe rust pathogen (Puccinia striiformis f. sp. tritici) and the barley stripe rust pathogen (Puccinia striiformis f. sp. hordei).</title>
        <authorList>
            <person name="Xia C."/>
            <person name="Wang M."/>
            <person name="Yin C."/>
            <person name="Cornejo O.E."/>
            <person name="Hulbert S.H."/>
            <person name="Chen X."/>
        </authorList>
    </citation>
    <scope>NUCLEOTIDE SEQUENCE [LARGE SCALE GENOMIC DNA]</scope>
    <source>
        <strain evidence="2">93-210</strain>
    </source>
</reference>
<reference evidence="1 2" key="3">
    <citation type="journal article" date="2022" name="Microbiol. Spectr.">
        <title>Folding features and dynamics of 3D genome architecture in plant fungal pathogens.</title>
        <authorList>
            <person name="Xia C."/>
        </authorList>
    </citation>
    <scope>NUCLEOTIDE SEQUENCE [LARGE SCALE GENOMIC DNA]</scope>
    <source>
        <strain evidence="1 2">93-210</strain>
    </source>
</reference>
<comment type="caution">
    <text evidence="1">The sequence shown here is derived from an EMBL/GenBank/DDBJ whole genome shotgun (WGS) entry which is preliminary data.</text>
</comment>
<evidence type="ECO:0000313" key="2">
    <source>
        <dbReference type="Proteomes" id="UP001060170"/>
    </source>
</evidence>
<dbReference type="Proteomes" id="UP001060170">
    <property type="component" value="Chromosome 12"/>
</dbReference>
<keyword evidence="2" id="KW-1185">Reference proteome</keyword>
<accession>A0ACC0E1F2</accession>
<name>A0ACC0E1F2_9BASI</name>
<dbReference type="EMBL" id="CM045876">
    <property type="protein sequence ID" value="KAI7942254.1"/>
    <property type="molecule type" value="Genomic_DNA"/>
</dbReference>
<sequence length="513" mass="57874">MANSSFAGQVSHPFGHGGPECEWICVKDWPDGPSRDWPRRVAVDYQQAGDWCRWRSSILHHSSATWILGILIKPVACGSFVWLLFKRIALRAVRRIKRDTQTIGPAPTQHINWIGTINSDLGTPLQHKRAQQHDINLNDASANQGSAKNKRCQAYRRGQLGKAYASQISPDALDCKPYYRNAKDLGFELYPQIPQVNNHYTRKPTPEELEAAYTAIRQPGWKLFDKGLDIMFDGDTKDSRIIAIVEFVEWDKMSDELKEEVEHMSQFLVKSKQFVNPIPSRGWGGSMWALGWRKAMVKGEIIGQYIKQVAVDAAPALFHQLFDSSSGVSTILGKMFKHMGRLPFQNNQEIMKTNSIPDFTNLMFTDSKTKATGSPHLTFTTNGFYNPPHEDKKDKSDFAFVLFIPTFKATGELAGPADGYCIKSGPFLFPKHKVGIDFSQTNGIVRMIWRAKNYEHCTLPHEDHAKFTRLALSLQINTNLSNACTRYQDGSPTGTNIGDHEHYLAKAANKKTK</sequence>
<evidence type="ECO:0000313" key="1">
    <source>
        <dbReference type="EMBL" id="KAI7942254.1"/>
    </source>
</evidence>
<gene>
    <name evidence="1" type="ORF">MJO28_012281</name>
</gene>
<organism evidence="1 2">
    <name type="scientific">Puccinia striiformis f. sp. tritici</name>
    <dbReference type="NCBI Taxonomy" id="168172"/>
    <lineage>
        <taxon>Eukaryota</taxon>
        <taxon>Fungi</taxon>
        <taxon>Dikarya</taxon>
        <taxon>Basidiomycota</taxon>
        <taxon>Pucciniomycotina</taxon>
        <taxon>Pucciniomycetes</taxon>
        <taxon>Pucciniales</taxon>
        <taxon>Pucciniaceae</taxon>
        <taxon>Puccinia</taxon>
    </lineage>
</organism>
<protein>
    <submittedName>
        <fullName evidence="1">Uncharacterized protein</fullName>
    </submittedName>
</protein>